<dbReference type="SUPFAM" id="SSF53187">
    <property type="entry name" value="Zn-dependent exopeptidases"/>
    <property type="match status" value="1"/>
</dbReference>
<dbReference type="Gene3D" id="2.60.40.3500">
    <property type="match status" value="1"/>
</dbReference>
<dbReference type="Proteomes" id="UP000643405">
    <property type="component" value="Unassembled WGS sequence"/>
</dbReference>
<dbReference type="InterPro" id="IPR002508">
    <property type="entry name" value="MurNAc-LAA_cat"/>
</dbReference>
<comment type="catalytic activity">
    <reaction evidence="1">
        <text>Hydrolyzes the link between N-acetylmuramoyl residues and L-amino acid residues in certain cell-wall glycopeptides.</text>
        <dbReference type="EC" id="3.5.1.28"/>
    </reaction>
</comment>
<dbReference type="PANTHER" id="PTHR30404:SF0">
    <property type="entry name" value="N-ACETYLMURAMOYL-L-ALANINE AMIDASE AMIC"/>
    <property type="match status" value="1"/>
</dbReference>
<dbReference type="Pfam" id="PF11741">
    <property type="entry name" value="AMIN"/>
    <property type="match status" value="1"/>
</dbReference>
<keyword evidence="7" id="KW-1185">Reference proteome</keyword>
<dbReference type="PANTHER" id="PTHR30404">
    <property type="entry name" value="N-ACETYLMURAMOYL-L-ALANINE AMIDASE"/>
    <property type="match status" value="1"/>
</dbReference>
<gene>
    <name evidence="6" type="ORF">ICI42_10240</name>
</gene>
<name>A0A8J6PNZ8_9HYPH</name>
<proteinExistence type="predicted"/>
<dbReference type="Gene3D" id="3.40.630.40">
    <property type="entry name" value="Zn-dependent exopeptidases"/>
    <property type="match status" value="1"/>
</dbReference>
<dbReference type="GO" id="GO:0009253">
    <property type="term" value="P:peptidoglycan catabolic process"/>
    <property type="evidence" value="ECO:0007669"/>
    <property type="project" value="InterPro"/>
</dbReference>
<keyword evidence="3" id="KW-0378">Hydrolase</keyword>
<dbReference type="Pfam" id="PF01520">
    <property type="entry name" value="Amidase_3"/>
    <property type="match status" value="1"/>
</dbReference>
<keyword evidence="4" id="KW-0732">Signal</keyword>
<feature type="signal peptide" evidence="4">
    <location>
        <begin position="1"/>
        <end position="27"/>
    </location>
</feature>
<reference evidence="6" key="1">
    <citation type="submission" date="2020-09" db="EMBL/GenBank/DDBJ databases">
        <title>Genome seq and assembly of Tianweitania sp.</title>
        <authorList>
            <person name="Chhetri G."/>
        </authorList>
    </citation>
    <scope>NUCLEOTIDE SEQUENCE</scope>
    <source>
        <strain evidence="6">Rool2</strain>
    </source>
</reference>
<organism evidence="6 7">
    <name type="scientific">Oryzicola mucosus</name>
    <dbReference type="NCBI Taxonomy" id="2767425"/>
    <lineage>
        <taxon>Bacteria</taxon>
        <taxon>Pseudomonadati</taxon>
        <taxon>Pseudomonadota</taxon>
        <taxon>Alphaproteobacteria</taxon>
        <taxon>Hyphomicrobiales</taxon>
        <taxon>Phyllobacteriaceae</taxon>
        <taxon>Oryzicola</taxon>
    </lineage>
</organism>
<evidence type="ECO:0000256" key="2">
    <source>
        <dbReference type="ARBA" id="ARBA00011901"/>
    </source>
</evidence>
<dbReference type="GO" id="GO:0030288">
    <property type="term" value="C:outer membrane-bounded periplasmic space"/>
    <property type="evidence" value="ECO:0007669"/>
    <property type="project" value="TreeGrafter"/>
</dbReference>
<feature type="chain" id="PRO_5035271591" description="N-acetylmuramoyl-L-alanine amidase" evidence="4">
    <location>
        <begin position="28"/>
        <end position="403"/>
    </location>
</feature>
<feature type="domain" description="MurNAc-LAA" evidence="5">
    <location>
        <begin position="238"/>
        <end position="392"/>
    </location>
</feature>
<comment type="caution">
    <text evidence="6">The sequence shown here is derived from an EMBL/GenBank/DDBJ whole genome shotgun (WGS) entry which is preliminary data.</text>
</comment>
<dbReference type="SMART" id="SM00646">
    <property type="entry name" value="Ami_3"/>
    <property type="match status" value="1"/>
</dbReference>
<evidence type="ECO:0000256" key="4">
    <source>
        <dbReference type="SAM" id="SignalP"/>
    </source>
</evidence>
<accession>A0A8J6PNZ8</accession>
<dbReference type="InterPro" id="IPR050695">
    <property type="entry name" value="N-acetylmuramoyl_amidase_3"/>
</dbReference>
<dbReference type="InterPro" id="IPR021731">
    <property type="entry name" value="AMIN_dom"/>
</dbReference>
<sequence length="403" mass="43458">MTGVSRFLSWVFVLLAFMFGAATTAHAQDARLIDYKMAGDATRMRIVMNFDREPEPKWFLLRSPHRLVIDLPGSQLVIDPQQLKPRGLVAGVQYGKLDDSVSRLVLAGKGPFLVDKIDVLQNEGAPGYRIVADIAAASNAEFESALAIQAATTGSTVSTPKTARVGTDAPVAAKPFTIVIDPGHGGIDGGAEGPSGTVEKDITLAFSRQLKERLESVGAYKVELTRDGDEFLRLDDRVRIARQAGADLMISVHADTIRLKGIRGATVYTMSDKASDAEAQALADRENLSDALAGVDIAEENHAVSDILIDLIRRETHTFSIKFARLLVGELSNSIGMINNPHRSAGFRVLKAPDVPSVLVELGYLSNTEDEERLRNPEWRSKASDSIANAVQGFVAGLQRAGG</sequence>
<dbReference type="GO" id="GO:0008745">
    <property type="term" value="F:N-acetylmuramoyl-L-alanine amidase activity"/>
    <property type="evidence" value="ECO:0007669"/>
    <property type="project" value="UniProtKB-EC"/>
</dbReference>
<dbReference type="EC" id="3.5.1.28" evidence="2"/>
<dbReference type="CDD" id="cd02696">
    <property type="entry name" value="MurNAc-LAA"/>
    <property type="match status" value="1"/>
</dbReference>
<evidence type="ECO:0000256" key="3">
    <source>
        <dbReference type="ARBA" id="ARBA00022801"/>
    </source>
</evidence>
<dbReference type="EMBL" id="JACVVX010000002">
    <property type="protein sequence ID" value="MBD0415035.1"/>
    <property type="molecule type" value="Genomic_DNA"/>
</dbReference>
<dbReference type="AlphaFoldDB" id="A0A8J6PNZ8"/>
<evidence type="ECO:0000313" key="7">
    <source>
        <dbReference type="Proteomes" id="UP000643405"/>
    </source>
</evidence>
<evidence type="ECO:0000256" key="1">
    <source>
        <dbReference type="ARBA" id="ARBA00001561"/>
    </source>
</evidence>
<evidence type="ECO:0000259" key="5">
    <source>
        <dbReference type="SMART" id="SM00646"/>
    </source>
</evidence>
<protein>
    <recommendedName>
        <fullName evidence="2">N-acetylmuramoyl-L-alanine amidase</fullName>
        <ecNumber evidence="2">3.5.1.28</ecNumber>
    </recommendedName>
</protein>
<evidence type="ECO:0000313" key="6">
    <source>
        <dbReference type="EMBL" id="MBD0415035.1"/>
    </source>
</evidence>